<dbReference type="RefSeq" id="WP_136446605.1">
    <property type="nucleotide sequence ID" value="NZ_SSXH01000018.1"/>
</dbReference>
<feature type="non-terminal residue" evidence="1">
    <location>
        <position position="489"/>
    </location>
</feature>
<dbReference type="AlphaFoldDB" id="A0A4S5EU14"/>
<reference evidence="1 2" key="1">
    <citation type="submission" date="2019-04" db="EMBL/GenBank/DDBJ databases">
        <title>Draft genome sequences for three unisolated Alnus-infective Frankia Sp+ strains, AgTrS, AiOr and AvVan, the first sequenced Frankia strains able to sporulate in-planta.</title>
        <authorList>
            <person name="Bethencourt L."/>
            <person name="Vautrin F."/>
            <person name="Taib N."/>
            <person name="Dubost A."/>
            <person name="Castro-Garcia L."/>
            <person name="Imbaud O."/>
            <person name="Abrouk D."/>
            <person name="Fournier P."/>
            <person name="Briolay J."/>
            <person name="Nguyen A."/>
            <person name="Normand P."/>
            <person name="Fernandez M.P."/>
            <person name="Brochier-Armanet C."/>
            <person name="Herrera-Belaroussi A."/>
        </authorList>
    </citation>
    <scope>NUCLEOTIDE SEQUENCE [LARGE SCALE GENOMIC DNA]</scope>
    <source>
        <strain evidence="1 2">AvVan</strain>
    </source>
</reference>
<evidence type="ECO:0008006" key="3">
    <source>
        <dbReference type="Google" id="ProtNLM"/>
    </source>
</evidence>
<comment type="caution">
    <text evidence="1">The sequence shown here is derived from an EMBL/GenBank/DDBJ whole genome shotgun (WGS) entry which is preliminary data.</text>
</comment>
<dbReference type="EMBL" id="SSXH01000018">
    <property type="protein sequence ID" value="THJ76065.1"/>
    <property type="molecule type" value="Genomic_DNA"/>
</dbReference>
<dbReference type="Proteomes" id="UP000305282">
    <property type="component" value="Unassembled WGS sequence"/>
</dbReference>
<organism evidence="1 2">
    <name type="scientific">Candidatus Frankia alpina</name>
    <dbReference type="NCBI Taxonomy" id="2699483"/>
    <lineage>
        <taxon>Bacteria</taxon>
        <taxon>Bacillati</taxon>
        <taxon>Actinomycetota</taxon>
        <taxon>Actinomycetes</taxon>
        <taxon>Frankiales</taxon>
        <taxon>Frankiaceae</taxon>
        <taxon>Frankia</taxon>
    </lineage>
</organism>
<dbReference type="Gene3D" id="3.40.50.300">
    <property type="entry name" value="P-loop containing nucleotide triphosphate hydrolases"/>
    <property type="match status" value="1"/>
</dbReference>
<dbReference type="InterPro" id="IPR027417">
    <property type="entry name" value="P-loop_NTPase"/>
</dbReference>
<dbReference type="OrthoDB" id="5165844at2"/>
<dbReference type="SUPFAM" id="SSF52540">
    <property type="entry name" value="P-loop containing nucleoside triphosphate hydrolases"/>
    <property type="match status" value="1"/>
</dbReference>
<gene>
    <name evidence="1" type="ORF">E7Y31_01760</name>
</gene>
<sequence>MSGRRRSAGSEITRVPGQALEGADRGLASATADLAAGWVRYTPPWIAAGTLPVLAESCHLLWGGTGTAPWAAAGMALATAGLTRLTWRVSHARQLIGRIHVSLNTVLSLGWVTVATITGLHRPVTDIWLLGGAAAAFAWNLRTALHGTREDDDRLRSWWRTRAEKASLPGSQMATLEVGEDRGRGRLELADGQTVNDAIAHREVVAAMAGVPASGVRIQPDPHDASVAEVTFVRRDMLREIRSYTGPSHVGGLPTDPHEIGTYEDGERLEITLAAVRGDAERGIEDKNSYHLGIGGKNGAGKSGPVLIVAGDWLCRHEALVIVIDTVKREQTWGSVQDLLTLFVAEKRQAKALIHAVLTRLVPAIAKYLGERGYPQWEPGCGIPAIFFVIEEAFDLPDESMRELVQILQRVRSLGINLSISGQRWTFDNIPTSARSEIVPIQFGCAAGDAGYLLGELADRGGDIAEQWGANHLGRALAALPGIPEERHL</sequence>
<protein>
    <recommendedName>
        <fullName evidence="3">FtsK domain-containing protein</fullName>
    </recommendedName>
</protein>
<accession>A0A4S5EU14</accession>
<keyword evidence="2" id="KW-1185">Reference proteome</keyword>
<evidence type="ECO:0000313" key="2">
    <source>
        <dbReference type="Proteomes" id="UP000305282"/>
    </source>
</evidence>
<evidence type="ECO:0000313" key="1">
    <source>
        <dbReference type="EMBL" id="THJ76065.1"/>
    </source>
</evidence>
<proteinExistence type="predicted"/>
<name>A0A4S5EU14_9ACTN</name>